<feature type="region of interest" description="Disordered" evidence="1">
    <location>
        <begin position="71"/>
        <end position="94"/>
    </location>
</feature>
<sequence>MVAGLCFTMGTCSVAAQRKDWQRRWSSDCRVVFNYGMRLGCRVSTARWQWRWSLVAGSSLTMACDSVAGFQRQDGSGGGDRVTGSSSFSLKPSSVDKFQREDSRWLQGFYGKMAVEREQLALGRRRE</sequence>
<feature type="compositionally biased region" description="Polar residues" evidence="1">
    <location>
        <begin position="83"/>
        <end position="92"/>
    </location>
</feature>
<keyword evidence="3" id="KW-1185">Reference proteome</keyword>
<evidence type="ECO:0000313" key="3">
    <source>
        <dbReference type="Proteomes" id="UP000607653"/>
    </source>
</evidence>
<dbReference type="Proteomes" id="UP000607653">
    <property type="component" value="Unassembled WGS sequence"/>
</dbReference>
<organism evidence="2 3">
    <name type="scientific">Nelumbo nucifera</name>
    <name type="common">Sacred lotus</name>
    <dbReference type="NCBI Taxonomy" id="4432"/>
    <lineage>
        <taxon>Eukaryota</taxon>
        <taxon>Viridiplantae</taxon>
        <taxon>Streptophyta</taxon>
        <taxon>Embryophyta</taxon>
        <taxon>Tracheophyta</taxon>
        <taxon>Spermatophyta</taxon>
        <taxon>Magnoliopsida</taxon>
        <taxon>Proteales</taxon>
        <taxon>Nelumbonaceae</taxon>
        <taxon>Nelumbo</taxon>
    </lineage>
</organism>
<accession>A0A822XPS0</accession>
<proteinExistence type="predicted"/>
<evidence type="ECO:0000256" key="1">
    <source>
        <dbReference type="SAM" id="MobiDB-lite"/>
    </source>
</evidence>
<reference evidence="2 3" key="1">
    <citation type="journal article" date="2020" name="Mol. Biol. Evol.">
        <title>Distinct Expression and Methylation Patterns for Genes with Different Fates following a Single Whole-Genome Duplication in Flowering Plants.</title>
        <authorList>
            <person name="Shi T."/>
            <person name="Rahmani R.S."/>
            <person name="Gugger P.F."/>
            <person name="Wang M."/>
            <person name="Li H."/>
            <person name="Zhang Y."/>
            <person name="Li Z."/>
            <person name="Wang Q."/>
            <person name="Van de Peer Y."/>
            <person name="Marchal K."/>
            <person name="Chen J."/>
        </authorList>
    </citation>
    <scope>NUCLEOTIDE SEQUENCE [LARGE SCALE GENOMIC DNA]</scope>
    <source>
        <tissue evidence="2">Leaf</tissue>
    </source>
</reference>
<comment type="caution">
    <text evidence="2">The sequence shown here is derived from an EMBL/GenBank/DDBJ whole genome shotgun (WGS) entry which is preliminary data.</text>
</comment>
<evidence type="ECO:0000313" key="2">
    <source>
        <dbReference type="EMBL" id="DAD20725.1"/>
    </source>
</evidence>
<dbReference type="EMBL" id="DUZY01000001">
    <property type="protein sequence ID" value="DAD20725.1"/>
    <property type="molecule type" value="Genomic_DNA"/>
</dbReference>
<dbReference type="AlphaFoldDB" id="A0A822XPS0"/>
<name>A0A822XPS0_NELNU</name>
<gene>
    <name evidence="2" type="ORF">HUJ06_022188</name>
</gene>
<protein>
    <submittedName>
        <fullName evidence="2">Uncharacterized protein</fullName>
    </submittedName>
</protein>